<dbReference type="Proteomes" id="UP000317369">
    <property type="component" value="Chromosome"/>
</dbReference>
<evidence type="ECO:0000313" key="2">
    <source>
        <dbReference type="Proteomes" id="UP000317369"/>
    </source>
</evidence>
<dbReference type="Gene3D" id="3.40.50.2000">
    <property type="entry name" value="Glycogen Phosphorylase B"/>
    <property type="match status" value="1"/>
</dbReference>
<evidence type="ECO:0000313" key="1">
    <source>
        <dbReference type="EMBL" id="QDU35080.1"/>
    </source>
</evidence>
<name>A0A517YXX2_9BACT</name>
<dbReference type="Pfam" id="PF13692">
    <property type="entry name" value="Glyco_trans_1_4"/>
    <property type="match status" value="1"/>
</dbReference>
<proteinExistence type="predicted"/>
<sequence>MTTTPDWIYVGRNRLHRSRANLIQTLNTVAALTEMGLSIRLYLPPWPTDKITIDKKLNDLFIPTKIDAVRSQLLHPRWKFWPFIKWNYKTLKQAKQRYTRSAEISIALGKAKLSHHLEIHDFFALKEKKQLDIILKMHANKTIGLLISITEATRQMLINEGADPSRIHVATSGVNLHAFNNVSPFNPQTLSQPNLVYIGRMSNDYGRHIFQEIAQTTQYQITLVGGSKEDESPNISIKPFAPYHQVIDWHDRMSIALMPYQPSLKRIETLSPMKLFEAFGAGRPIIASDLPVIREIITHEHNGLLVDPANPKAWIDAIQRLQNDPALAVKLAENAKASALQYAWPARAKGIVNAVNALQPV</sequence>
<keyword evidence="1" id="KW-0808">Transferase</keyword>
<dbReference type="RefSeq" id="WP_145079871.1">
    <property type="nucleotide sequence ID" value="NZ_CP036425.1"/>
</dbReference>
<dbReference type="AlphaFoldDB" id="A0A517YXX2"/>
<reference evidence="1 2" key="1">
    <citation type="submission" date="2019-02" db="EMBL/GenBank/DDBJ databases">
        <title>Deep-cultivation of Planctomycetes and their phenomic and genomic characterization uncovers novel biology.</title>
        <authorList>
            <person name="Wiegand S."/>
            <person name="Jogler M."/>
            <person name="Boedeker C."/>
            <person name="Pinto D."/>
            <person name="Vollmers J."/>
            <person name="Rivas-Marin E."/>
            <person name="Kohn T."/>
            <person name="Peeters S.H."/>
            <person name="Heuer A."/>
            <person name="Rast P."/>
            <person name="Oberbeckmann S."/>
            <person name="Bunk B."/>
            <person name="Jeske O."/>
            <person name="Meyerdierks A."/>
            <person name="Storesund J.E."/>
            <person name="Kallscheuer N."/>
            <person name="Luecker S."/>
            <person name="Lage O.M."/>
            <person name="Pohl T."/>
            <person name="Merkel B.J."/>
            <person name="Hornburger P."/>
            <person name="Mueller R.-W."/>
            <person name="Bruemmer F."/>
            <person name="Labrenz M."/>
            <person name="Spormann A.M."/>
            <person name="Op den Camp H."/>
            <person name="Overmann J."/>
            <person name="Amann R."/>
            <person name="Jetten M.S.M."/>
            <person name="Mascher T."/>
            <person name="Medema M.H."/>
            <person name="Devos D.P."/>
            <person name="Kaster A.-K."/>
            <person name="Ovreas L."/>
            <person name="Rohde M."/>
            <person name="Galperin M.Y."/>
            <person name="Jogler C."/>
        </authorList>
    </citation>
    <scope>NUCLEOTIDE SEQUENCE [LARGE SCALE GENOMIC DNA]</scope>
    <source>
        <strain evidence="1 2">KS4</strain>
    </source>
</reference>
<dbReference type="EC" id="2.4.1.250" evidence="1"/>
<keyword evidence="2" id="KW-1185">Reference proteome</keyword>
<accession>A0A517YXX2</accession>
<gene>
    <name evidence="1" type="primary">mshA_2</name>
    <name evidence="1" type="ORF">KS4_31580</name>
</gene>
<keyword evidence="1" id="KW-0328">Glycosyltransferase</keyword>
<dbReference type="CDD" id="cd03801">
    <property type="entry name" value="GT4_PimA-like"/>
    <property type="match status" value="1"/>
</dbReference>
<dbReference type="GO" id="GO:0102710">
    <property type="term" value="F:D-inositol-3-phosphate glycosyltransferase activity"/>
    <property type="evidence" value="ECO:0007669"/>
    <property type="project" value="UniProtKB-EC"/>
</dbReference>
<dbReference type="PANTHER" id="PTHR12526">
    <property type="entry name" value="GLYCOSYLTRANSFERASE"/>
    <property type="match status" value="1"/>
</dbReference>
<protein>
    <submittedName>
        <fullName evidence="1">D-inositol-3-phosphate glycosyltransferase</fullName>
        <ecNumber evidence="1">2.4.1.250</ecNumber>
    </submittedName>
</protein>
<organism evidence="1 2">
    <name type="scientific">Poriferisphaera corsica</name>
    <dbReference type="NCBI Taxonomy" id="2528020"/>
    <lineage>
        <taxon>Bacteria</taxon>
        <taxon>Pseudomonadati</taxon>
        <taxon>Planctomycetota</taxon>
        <taxon>Phycisphaerae</taxon>
        <taxon>Phycisphaerales</taxon>
        <taxon>Phycisphaeraceae</taxon>
        <taxon>Poriferisphaera</taxon>
    </lineage>
</organism>
<dbReference type="OrthoDB" id="9781413at2"/>
<dbReference type="EMBL" id="CP036425">
    <property type="protein sequence ID" value="QDU35080.1"/>
    <property type="molecule type" value="Genomic_DNA"/>
</dbReference>
<dbReference type="KEGG" id="pcor:KS4_31580"/>
<dbReference type="SUPFAM" id="SSF53756">
    <property type="entry name" value="UDP-Glycosyltransferase/glycogen phosphorylase"/>
    <property type="match status" value="1"/>
</dbReference>